<keyword evidence="3" id="KW-1185">Reference proteome</keyword>
<evidence type="ECO:0000313" key="3">
    <source>
        <dbReference type="Proteomes" id="UP000249526"/>
    </source>
</evidence>
<protein>
    <submittedName>
        <fullName evidence="2">Uncharacterized protein</fullName>
    </submittedName>
</protein>
<evidence type="ECO:0000256" key="1">
    <source>
        <dbReference type="SAM" id="Phobius"/>
    </source>
</evidence>
<proteinExistence type="predicted"/>
<reference evidence="2 3" key="1">
    <citation type="submission" date="2018-02" db="EMBL/GenBank/DDBJ databases">
        <title>The genomes of Aspergillus section Nigri reveals drivers in fungal speciation.</title>
        <authorList>
            <consortium name="DOE Joint Genome Institute"/>
            <person name="Vesth T.C."/>
            <person name="Nybo J."/>
            <person name="Theobald S."/>
            <person name="Brandl J."/>
            <person name="Frisvad J.C."/>
            <person name="Nielsen K.F."/>
            <person name="Lyhne E.K."/>
            <person name="Kogle M.E."/>
            <person name="Kuo A."/>
            <person name="Riley R."/>
            <person name="Clum A."/>
            <person name="Nolan M."/>
            <person name="Lipzen A."/>
            <person name="Salamov A."/>
            <person name="Henrissat B."/>
            <person name="Wiebenga A."/>
            <person name="De vries R.P."/>
            <person name="Grigoriev I.V."/>
            <person name="Mortensen U.H."/>
            <person name="Andersen M.R."/>
            <person name="Baker S.E."/>
        </authorList>
    </citation>
    <scope>NUCLEOTIDE SEQUENCE [LARGE SCALE GENOMIC DNA]</scope>
    <source>
        <strain evidence="2 3">CBS 112811</strain>
    </source>
</reference>
<keyword evidence="1" id="KW-0812">Transmembrane</keyword>
<keyword evidence="1" id="KW-0472">Membrane</keyword>
<sequence length="53" mass="5805">MSDAALNSNGIKSIKFRLGRIATSDVYIATAYFTIILTSISLQSNRLLTHTDT</sequence>
<dbReference type="EMBL" id="KZ825071">
    <property type="protein sequence ID" value="RAH54738.1"/>
    <property type="molecule type" value="Genomic_DNA"/>
</dbReference>
<keyword evidence="1" id="KW-1133">Transmembrane helix</keyword>
<evidence type="ECO:0000313" key="2">
    <source>
        <dbReference type="EMBL" id="RAH54738.1"/>
    </source>
</evidence>
<gene>
    <name evidence="2" type="ORF">BO85DRAFT_452164</name>
</gene>
<accession>A0A8G1QW49</accession>
<dbReference type="AlphaFoldDB" id="A0A8G1QW49"/>
<name>A0A8G1QW49_9EURO</name>
<dbReference type="Proteomes" id="UP000249526">
    <property type="component" value="Unassembled WGS sequence"/>
</dbReference>
<dbReference type="GeneID" id="37164163"/>
<dbReference type="RefSeq" id="XP_025512660.1">
    <property type="nucleotide sequence ID" value="XM_025660761.1"/>
</dbReference>
<feature type="transmembrane region" description="Helical" evidence="1">
    <location>
        <begin position="21"/>
        <end position="42"/>
    </location>
</feature>
<organism evidence="2 3">
    <name type="scientific">Aspergillus piperis CBS 112811</name>
    <dbReference type="NCBI Taxonomy" id="1448313"/>
    <lineage>
        <taxon>Eukaryota</taxon>
        <taxon>Fungi</taxon>
        <taxon>Dikarya</taxon>
        <taxon>Ascomycota</taxon>
        <taxon>Pezizomycotina</taxon>
        <taxon>Eurotiomycetes</taxon>
        <taxon>Eurotiomycetidae</taxon>
        <taxon>Eurotiales</taxon>
        <taxon>Aspergillaceae</taxon>
        <taxon>Aspergillus</taxon>
        <taxon>Aspergillus subgen. Circumdati</taxon>
    </lineage>
</organism>